<reference evidence="1 2" key="1">
    <citation type="journal article" date="2023" name="Sci. Data">
        <title>Genome assembly of the Korean intertidal mud-creeper Batillaria attramentaria.</title>
        <authorList>
            <person name="Patra A.K."/>
            <person name="Ho P.T."/>
            <person name="Jun S."/>
            <person name="Lee S.J."/>
            <person name="Kim Y."/>
            <person name="Won Y.J."/>
        </authorList>
    </citation>
    <scope>NUCLEOTIDE SEQUENCE [LARGE SCALE GENOMIC DNA]</scope>
    <source>
        <strain evidence="1">Wonlab-2016</strain>
    </source>
</reference>
<organism evidence="1 2">
    <name type="scientific">Batillaria attramentaria</name>
    <dbReference type="NCBI Taxonomy" id="370345"/>
    <lineage>
        <taxon>Eukaryota</taxon>
        <taxon>Metazoa</taxon>
        <taxon>Spiralia</taxon>
        <taxon>Lophotrochozoa</taxon>
        <taxon>Mollusca</taxon>
        <taxon>Gastropoda</taxon>
        <taxon>Caenogastropoda</taxon>
        <taxon>Sorbeoconcha</taxon>
        <taxon>Cerithioidea</taxon>
        <taxon>Batillariidae</taxon>
        <taxon>Batillaria</taxon>
    </lineage>
</organism>
<evidence type="ECO:0000313" key="1">
    <source>
        <dbReference type="EMBL" id="KAK7495189.1"/>
    </source>
</evidence>
<proteinExistence type="predicted"/>
<dbReference type="Proteomes" id="UP001519460">
    <property type="component" value="Unassembled WGS sequence"/>
</dbReference>
<sequence length="95" mass="11023">MPCRSLKTDFQVINEVIKNRKPLEIVWGHLNKSLWGNRTQAYSAVREKILQKPSKILQTVACIEMYQACTFEQGFEITTTAYCLRQSLERVKTVT</sequence>
<evidence type="ECO:0000313" key="2">
    <source>
        <dbReference type="Proteomes" id="UP001519460"/>
    </source>
</evidence>
<dbReference type="EMBL" id="JACVVK020000077">
    <property type="protein sequence ID" value="KAK7495189.1"/>
    <property type="molecule type" value="Genomic_DNA"/>
</dbReference>
<protein>
    <submittedName>
        <fullName evidence="1">Uncharacterized protein</fullName>
    </submittedName>
</protein>
<gene>
    <name evidence="1" type="ORF">BaRGS_00013599</name>
</gene>
<dbReference type="AlphaFoldDB" id="A0ABD0L7V0"/>
<keyword evidence="2" id="KW-1185">Reference proteome</keyword>
<accession>A0ABD0L7V0</accession>
<name>A0ABD0L7V0_9CAEN</name>
<comment type="caution">
    <text evidence="1">The sequence shown here is derived from an EMBL/GenBank/DDBJ whole genome shotgun (WGS) entry which is preliminary data.</text>
</comment>